<evidence type="ECO:0000313" key="2">
    <source>
        <dbReference type="Proteomes" id="UP000594029"/>
    </source>
</evidence>
<protein>
    <submittedName>
        <fullName evidence="1">Signal peptide-containing lipoprotein</fullName>
    </submittedName>
</protein>
<dbReference type="PROSITE" id="PS51257">
    <property type="entry name" value="PROKAR_LIPOPROTEIN"/>
    <property type="match status" value="1"/>
</dbReference>
<gene>
    <name evidence="1" type="ORF">Kirov_156</name>
</gene>
<keyword evidence="1" id="KW-0449">Lipoprotein</keyword>
<organism evidence="1 2">
    <name type="scientific">Bacillus phage Kirov</name>
    <dbReference type="NCBI Taxonomy" id="2783539"/>
    <lineage>
        <taxon>Viruses</taxon>
        <taxon>Duplodnaviria</taxon>
        <taxon>Heunggongvirae</taxon>
        <taxon>Uroviricota</taxon>
        <taxon>Caudoviricetes</taxon>
        <taxon>Andregratiavirinae</taxon>
        <taxon>Kirovvirus</taxon>
        <taxon>Kirovvirus kirov</taxon>
    </lineage>
</organism>
<evidence type="ECO:0000313" key="1">
    <source>
        <dbReference type="EMBL" id="QOV08355.1"/>
    </source>
</evidence>
<dbReference type="Proteomes" id="UP000594029">
    <property type="component" value="Segment"/>
</dbReference>
<proteinExistence type="predicted"/>
<sequence>MNKTLIAITLLVLTSLLAGCAGDKPPHFDINKTFIITNVQVMKMEAGGGKYLWYQVTFKREGSDTVNQSYVNRDTYIDIENVLKTAKFINKPEDAYFDIVTDGNRIYNVTLSSNRK</sequence>
<name>A0A7U3RXR0_9CAUD</name>
<accession>A0A7U3RXR0</accession>
<dbReference type="EMBL" id="MW084976">
    <property type="protein sequence ID" value="QOV08355.1"/>
    <property type="molecule type" value="Genomic_DNA"/>
</dbReference>
<keyword evidence="2" id="KW-1185">Reference proteome</keyword>
<reference evidence="1 2" key="1">
    <citation type="submission" date="2020-10" db="EMBL/GenBank/DDBJ databases">
        <authorList>
            <person name="Kazantseva O.A."/>
            <person name="Piligrimova E.G."/>
            <person name="Shadrin A.M."/>
        </authorList>
    </citation>
    <scope>NUCLEOTIDE SEQUENCE [LARGE SCALE GENOMIC DNA]</scope>
</reference>